<organism evidence="2 3">
    <name type="scientific">Rhodofomes roseus</name>
    <dbReference type="NCBI Taxonomy" id="34475"/>
    <lineage>
        <taxon>Eukaryota</taxon>
        <taxon>Fungi</taxon>
        <taxon>Dikarya</taxon>
        <taxon>Basidiomycota</taxon>
        <taxon>Agaricomycotina</taxon>
        <taxon>Agaricomycetes</taxon>
        <taxon>Polyporales</taxon>
        <taxon>Rhodofomes</taxon>
    </lineage>
</organism>
<evidence type="ECO:0000256" key="1">
    <source>
        <dbReference type="SAM" id="MobiDB-lite"/>
    </source>
</evidence>
<proteinExistence type="predicted"/>
<feature type="compositionally biased region" description="Basic and acidic residues" evidence="1">
    <location>
        <begin position="138"/>
        <end position="150"/>
    </location>
</feature>
<dbReference type="EMBL" id="JADCUA010000024">
    <property type="protein sequence ID" value="KAH9831703.1"/>
    <property type="molecule type" value="Genomic_DNA"/>
</dbReference>
<accession>A0ABQ8K4Y3</accession>
<feature type="region of interest" description="Disordered" evidence="1">
    <location>
        <begin position="112"/>
        <end position="150"/>
    </location>
</feature>
<sequence length="590" mass="65901">MSHGYELKQYAHQSRAQRMAWRMGNREPKCTAASQLPLNMTRALSSTKSTWPVAFSSCYRRPKVLHLSTSRIRRGQLERTDRKSCHCGHVLVVYKISPATCPNGNRKLASSITAGTTNDPVNHTEGISGNLTDEEPGNEEKDSDSKSERDDSFQATHILKLAVSCTRICPAWYHAARRVLPERGITCRTREALQDHAHTLIPHRNAPYRKYFETLSIYDNDSKPFAHVWPMLMPGSMLPGLRCVTLEGLDWSTKPPHDSFFIYLSSYTSVSGLEMSDCRFRSLPELRRVINALPNLTSLHLNNVTLHHFLRPGSVADYIALRARSHELESISLLGDSTPERSDVSSDYQGTTALGSQALLHMVAANFSSTVTSLVLDLRICTSLSALRQCLVHFCRLTSFQALYQFSSSPMITLEETVPARTETYIHPWSTLTLMAVPDQSALQLLQLLITPESCSKLEGFEMGFTGRPSATLLSRTSRVLHASGHQLRNFSWRCSVDPDLDVTPSLAGNMSLQYLTIELLDIAPSPQKIHSALIAVLSDIVSVDLQQVSIWFTLAHLEVLPQNHGRTPTVLHPAESYLTSENCRTIPPR</sequence>
<dbReference type="GeneID" id="72007463"/>
<keyword evidence="3" id="KW-1185">Reference proteome</keyword>
<dbReference type="RefSeq" id="XP_047774800.1">
    <property type="nucleotide sequence ID" value="XM_047926731.1"/>
</dbReference>
<reference evidence="2 3" key="1">
    <citation type="journal article" date="2021" name="Environ. Microbiol.">
        <title>Gene family expansions and transcriptome signatures uncover fungal adaptations to wood decay.</title>
        <authorList>
            <person name="Hage H."/>
            <person name="Miyauchi S."/>
            <person name="Viragh M."/>
            <person name="Drula E."/>
            <person name="Min B."/>
            <person name="Chaduli D."/>
            <person name="Navarro D."/>
            <person name="Favel A."/>
            <person name="Norest M."/>
            <person name="Lesage-Meessen L."/>
            <person name="Balint B."/>
            <person name="Merenyi Z."/>
            <person name="de Eugenio L."/>
            <person name="Morin E."/>
            <person name="Martinez A.T."/>
            <person name="Baldrian P."/>
            <person name="Stursova M."/>
            <person name="Martinez M.J."/>
            <person name="Novotny C."/>
            <person name="Magnuson J.K."/>
            <person name="Spatafora J.W."/>
            <person name="Maurice S."/>
            <person name="Pangilinan J."/>
            <person name="Andreopoulos W."/>
            <person name="LaButti K."/>
            <person name="Hundley H."/>
            <person name="Na H."/>
            <person name="Kuo A."/>
            <person name="Barry K."/>
            <person name="Lipzen A."/>
            <person name="Henrissat B."/>
            <person name="Riley R."/>
            <person name="Ahrendt S."/>
            <person name="Nagy L.G."/>
            <person name="Grigoriev I.V."/>
            <person name="Martin F."/>
            <person name="Rosso M.N."/>
        </authorList>
    </citation>
    <scope>NUCLEOTIDE SEQUENCE [LARGE SCALE GENOMIC DNA]</scope>
    <source>
        <strain evidence="2 3">CIRM-BRFM 1785</strain>
    </source>
</reference>
<evidence type="ECO:0000313" key="3">
    <source>
        <dbReference type="Proteomes" id="UP000814176"/>
    </source>
</evidence>
<evidence type="ECO:0000313" key="2">
    <source>
        <dbReference type="EMBL" id="KAH9831703.1"/>
    </source>
</evidence>
<dbReference type="Proteomes" id="UP000814176">
    <property type="component" value="Unassembled WGS sequence"/>
</dbReference>
<comment type="caution">
    <text evidence="2">The sequence shown here is derived from an EMBL/GenBank/DDBJ whole genome shotgun (WGS) entry which is preliminary data.</text>
</comment>
<feature type="compositionally biased region" description="Polar residues" evidence="1">
    <location>
        <begin position="112"/>
        <end position="131"/>
    </location>
</feature>
<gene>
    <name evidence="2" type="ORF">C8Q71DRAFT_850574</name>
</gene>
<name>A0ABQ8K4Y3_9APHY</name>
<protein>
    <submittedName>
        <fullName evidence="2">Uncharacterized protein</fullName>
    </submittedName>
</protein>